<dbReference type="EMBL" id="JACKXE010000001">
    <property type="protein sequence ID" value="MBB6629382.1"/>
    <property type="molecule type" value="Genomic_DNA"/>
</dbReference>
<keyword evidence="16" id="KW-1185">Reference proteome</keyword>
<evidence type="ECO:0000259" key="14">
    <source>
        <dbReference type="PROSITE" id="PS50109"/>
    </source>
</evidence>
<keyword evidence="13" id="KW-0812">Transmembrane</keyword>
<dbReference type="GO" id="GO:0005886">
    <property type="term" value="C:plasma membrane"/>
    <property type="evidence" value="ECO:0007669"/>
    <property type="project" value="UniProtKB-SubCell"/>
</dbReference>
<dbReference type="SMART" id="SM00387">
    <property type="entry name" value="HATPase_c"/>
    <property type="match status" value="1"/>
</dbReference>
<gene>
    <name evidence="15" type="ORF">H5V45_18795</name>
</gene>
<evidence type="ECO:0000256" key="8">
    <source>
        <dbReference type="ARBA" id="ARBA00022741"/>
    </source>
</evidence>
<dbReference type="Gene3D" id="3.30.450.20">
    <property type="entry name" value="PAS domain"/>
    <property type="match status" value="1"/>
</dbReference>
<evidence type="ECO:0000256" key="11">
    <source>
        <dbReference type="ARBA" id="ARBA00023012"/>
    </source>
</evidence>
<keyword evidence="13" id="KW-1133">Transmembrane helix</keyword>
<evidence type="ECO:0000256" key="13">
    <source>
        <dbReference type="SAM" id="Phobius"/>
    </source>
</evidence>
<dbReference type="FunFam" id="1.10.287.130:FF:000001">
    <property type="entry name" value="Two-component sensor histidine kinase"/>
    <property type="match status" value="1"/>
</dbReference>
<feature type="transmembrane region" description="Helical" evidence="13">
    <location>
        <begin position="97"/>
        <end position="113"/>
    </location>
</feature>
<dbReference type="CDD" id="cd00075">
    <property type="entry name" value="HATPase"/>
    <property type="match status" value="1"/>
</dbReference>
<keyword evidence="7" id="KW-0808">Transferase</keyword>
<dbReference type="PANTHER" id="PTHR43711">
    <property type="entry name" value="TWO-COMPONENT HISTIDINE KINASE"/>
    <property type="match status" value="1"/>
</dbReference>
<proteinExistence type="predicted"/>
<dbReference type="SUPFAM" id="SSF47384">
    <property type="entry name" value="Homodimeric domain of signal transducing histidine kinase"/>
    <property type="match status" value="1"/>
</dbReference>
<evidence type="ECO:0000313" key="15">
    <source>
        <dbReference type="EMBL" id="MBB6629382.1"/>
    </source>
</evidence>
<dbReference type="RefSeq" id="WP_185254345.1">
    <property type="nucleotide sequence ID" value="NZ_JACKXE010000001.1"/>
</dbReference>
<evidence type="ECO:0000256" key="10">
    <source>
        <dbReference type="ARBA" id="ARBA00022840"/>
    </source>
</evidence>
<dbReference type="EC" id="2.7.13.3" evidence="4"/>
<dbReference type="GO" id="GO:0005524">
    <property type="term" value="F:ATP binding"/>
    <property type="evidence" value="ECO:0007669"/>
    <property type="project" value="UniProtKB-KW"/>
</dbReference>
<dbReference type="InterPro" id="IPR004358">
    <property type="entry name" value="Sig_transdc_His_kin-like_C"/>
</dbReference>
<dbReference type="Gene3D" id="3.30.565.10">
    <property type="entry name" value="Histidine kinase-like ATPase, C-terminal domain"/>
    <property type="match status" value="1"/>
</dbReference>
<dbReference type="InterPro" id="IPR003661">
    <property type="entry name" value="HisK_dim/P_dom"/>
</dbReference>
<comment type="caution">
    <text evidence="15">The sequence shown here is derived from an EMBL/GenBank/DDBJ whole genome shotgun (WGS) entry which is preliminary data.</text>
</comment>
<evidence type="ECO:0000256" key="3">
    <source>
        <dbReference type="ARBA" id="ARBA00004314"/>
    </source>
</evidence>
<evidence type="ECO:0000313" key="16">
    <source>
        <dbReference type="Proteomes" id="UP000523955"/>
    </source>
</evidence>
<feature type="domain" description="Histidine kinase" evidence="14">
    <location>
        <begin position="330"/>
        <end position="545"/>
    </location>
</feature>
<dbReference type="CDD" id="cd00082">
    <property type="entry name" value="HisKA"/>
    <property type="match status" value="1"/>
</dbReference>
<dbReference type="Pfam" id="PF00512">
    <property type="entry name" value="HisKA"/>
    <property type="match status" value="1"/>
</dbReference>
<dbReference type="Gene3D" id="1.10.287.130">
    <property type="match status" value="1"/>
</dbReference>
<evidence type="ECO:0000256" key="7">
    <source>
        <dbReference type="ARBA" id="ARBA00022679"/>
    </source>
</evidence>
<dbReference type="InterPro" id="IPR003594">
    <property type="entry name" value="HATPase_dom"/>
</dbReference>
<dbReference type="Pfam" id="PF02518">
    <property type="entry name" value="HATPase_c"/>
    <property type="match status" value="1"/>
</dbReference>
<feature type="transmembrane region" description="Helical" evidence="13">
    <location>
        <begin position="120"/>
        <end position="142"/>
    </location>
</feature>
<dbReference type="AlphaFoldDB" id="A0A7X0VCT4"/>
<evidence type="ECO:0000256" key="12">
    <source>
        <dbReference type="ARBA" id="ARBA00023136"/>
    </source>
</evidence>
<dbReference type="PROSITE" id="PS50109">
    <property type="entry name" value="HIS_KIN"/>
    <property type="match status" value="1"/>
</dbReference>
<keyword evidence="10" id="KW-0067">ATP-binding</keyword>
<evidence type="ECO:0000256" key="6">
    <source>
        <dbReference type="ARBA" id="ARBA00022553"/>
    </source>
</evidence>
<keyword evidence="8" id="KW-0547">Nucleotide-binding</keyword>
<dbReference type="PANTHER" id="PTHR43711:SF1">
    <property type="entry name" value="HISTIDINE KINASE 1"/>
    <property type="match status" value="1"/>
</dbReference>
<evidence type="ECO:0000256" key="9">
    <source>
        <dbReference type="ARBA" id="ARBA00022777"/>
    </source>
</evidence>
<dbReference type="InterPro" id="IPR036097">
    <property type="entry name" value="HisK_dim/P_sf"/>
</dbReference>
<name>A0A7X0VCT4_9ACTN</name>
<comment type="catalytic activity">
    <reaction evidence="1">
        <text>ATP + protein L-histidine = ADP + protein N-phospho-L-histidine.</text>
        <dbReference type="EC" id="2.7.13.3"/>
    </reaction>
</comment>
<dbReference type="InterPro" id="IPR050736">
    <property type="entry name" value="Sensor_HK_Regulatory"/>
</dbReference>
<evidence type="ECO:0000256" key="1">
    <source>
        <dbReference type="ARBA" id="ARBA00000085"/>
    </source>
</evidence>
<dbReference type="GO" id="GO:0000155">
    <property type="term" value="F:phosphorelay sensor kinase activity"/>
    <property type="evidence" value="ECO:0007669"/>
    <property type="project" value="InterPro"/>
</dbReference>
<accession>A0A7X0VCT4</accession>
<protein>
    <recommendedName>
        <fullName evidence="4">histidine kinase</fullName>
        <ecNumber evidence="4">2.7.13.3</ecNumber>
    </recommendedName>
</protein>
<dbReference type="PRINTS" id="PR00344">
    <property type="entry name" value="BCTRLSENSOR"/>
</dbReference>
<comment type="subcellular location">
    <subcellularLocation>
        <location evidence="2">Cell membrane</location>
    </subcellularLocation>
    <subcellularLocation>
        <location evidence="3">Membrane raft</location>
        <topology evidence="3">Multi-pass membrane protein</topology>
    </subcellularLocation>
</comment>
<organism evidence="15 16">
    <name type="scientific">Nocardioides luti</name>
    <dbReference type="NCBI Taxonomy" id="2761101"/>
    <lineage>
        <taxon>Bacteria</taxon>
        <taxon>Bacillati</taxon>
        <taxon>Actinomycetota</taxon>
        <taxon>Actinomycetes</taxon>
        <taxon>Propionibacteriales</taxon>
        <taxon>Nocardioidaceae</taxon>
        <taxon>Nocardioides</taxon>
    </lineage>
</organism>
<keyword evidence="6" id="KW-0597">Phosphoprotein</keyword>
<keyword evidence="11" id="KW-0902">Two-component regulatory system</keyword>
<sequence length="545" mass="59000">MLQEASPLRRRLLEVDDPDVRALQIVFTLLFVLDFVLRFVGAAGVALRSWPTAGLVLALVLTVFTLVRPVRPRTTALVALLPLLDLAALGLGRLNQQATGAGILAIVPALWLGRQLGRRGAVIAGAGTVLLVSVPALVYFGVDGITVSRSLLIPVVTTWAGLAIASALEKMRAASDVAEGRGHELNAALGTIDYQQRFSEAILDTVDVGLVLLDERGAYLTMNRRHQAFMDLAYPSGHAGMAGQLGLVYAEDGKRPLVREEMPTYRASQGEEFDDFRMWIGDDPVTNRAVSVSARTVKHRDGSFGGAALAYNDVTDFMRALQVKDEFVASVSHELRTPLTSIVGYVNILEERDDLPTDVHSHLSVVSRNTTRLQRLVADLLHTAQVDEGPMQVRRVPTDLSKIVRDAVEAATPAAAASGITIHAEMPERLEVMVDAQRMAQVVDNLISNAIKYSPDGGRVDVCLALDGGKVELAVKDTGLGIESSDRDRLFTRFFRSAHATKQSIQGVGLGLSITKSIVESHGGRIEVESELGRGSEFRVRIPRD</sequence>
<keyword evidence="9" id="KW-0418">Kinase</keyword>
<dbReference type="InterPro" id="IPR005467">
    <property type="entry name" value="His_kinase_dom"/>
</dbReference>
<reference evidence="15 16" key="1">
    <citation type="submission" date="2020-08" db="EMBL/GenBank/DDBJ databases">
        <authorList>
            <person name="Seo M.-J."/>
        </authorList>
    </citation>
    <scope>NUCLEOTIDE SEQUENCE [LARGE SCALE GENOMIC DNA]</scope>
    <source>
        <strain evidence="15 16">KIGAM211</strain>
    </source>
</reference>
<evidence type="ECO:0000256" key="2">
    <source>
        <dbReference type="ARBA" id="ARBA00004236"/>
    </source>
</evidence>
<keyword evidence="5" id="KW-1003">Cell membrane</keyword>
<dbReference type="SUPFAM" id="SSF55874">
    <property type="entry name" value="ATPase domain of HSP90 chaperone/DNA topoisomerase II/histidine kinase"/>
    <property type="match status" value="1"/>
</dbReference>
<dbReference type="InterPro" id="IPR036890">
    <property type="entry name" value="HATPase_C_sf"/>
</dbReference>
<feature type="transmembrane region" description="Helical" evidence="13">
    <location>
        <begin position="20"/>
        <end position="41"/>
    </location>
</feature>
<evidence type="ECO:0000256" key="5">
    <source>
        <dbReference type="ARBA" id="ARBA00022475"/>
    </source>
</evidence>
<dbReference type="FunFam" id="3.30.565.10:FF:000023">
    <property type="entry name" value="PAS domain-containing sensor histidine kinase"/>
    <property type="match status" value="1"/>
</dbReference>
<dbReference type="Proteomes" id="UP000523955">
    <property type="component" value="Unassembled WGS sequence"/>
</dbReference>
<feature type="transmembrane region" description="Helical" evidence="13">
    <location>
        <begin position="47"/>
        <end position="67"/>
    </location>
</feature>
<dbReference type="GO" id="GO:0045121">
    <property type="term" value="C:membrane raft"/>
    <property type="evidence" value="ECO:0007669"/>
    <property type="project" value="UniProtKB-SubCell"/>
</dbReference>
<keyword evidence="12 13" id="KW-0472">Membrane</keyword>
<evidence type="ECO:0000256" key="4">
    <source>
        <dbReference type="ARBA" id="ARBA00012438"/>
    </source>
</evidence>
<dbReference type="SMART" id="SM00388">
    <property type="entry name" value="HisKA"/>
    <property type="match status" value="1"/>
</dbReference>